<protein>
    <recommendedName>
        <fullName evidence="3">glutaminase</fullName>
        <ecNumber evidence="3">3.5.1.2</ecNumber>
    </recommendedName>
</protein>
<organism evidence="7">
    <name type="scientific">Phallusia mammillata</name>
    <dbReference type="NCBI Taxonomy" id="59560"/>
    <lineage>
        <taxon>Eukaryota</taxon>
        <taxon>Metazoa</taxon>
        <taxon>Chordata</taxon>
        <taxon>Tunicata</taxon>
        <taxon>Ascidiacea</taxon>
        <taxon>Phlebobranchia</taxon>
        <taxon>Ascidiidae</taxon>
        <taxon>Phallusia</taxon>
    </lineage>
</organism>
<dbReference type="GO" id="GO:0006543">
    <property type="term" value="P:L-glutamine catabolic process"/>
    <property type="evidence" value="ECO:0007669"/>
    <property type="project" value="TreeGrafter"/>
</dbReference>
<dbReference type="Gene3D" id="1.10.238.210">
    <property type="match status" value="1"/>
</dbReference>
<feature type="compositionally biased region" description="Polar residues" evidence="6">
    <location>
        <begin position="484"/>
        <end position="496"/>
    </location>
</feature>
<feature type="region of interest" description="Disordered" evidence="6">
    <location>
        <begin position="468"/>
        <end position="500"/>
    </location>
</feature>
<evidence type="ECO:0000313" key="7">
    <source>
        <dbReference type="EMBL" id="CAB3249517.1"/>
    </source>
</evidence>
<comment type="similarity">
    <text evidence="1">Belongs to the glutaminase family.</text>
</comment>
<feature type="compositionally biased region" description="Polar residues" evidence="6">
    <location>
        <begin position="347"/>
        <end position="379"/>
    </location>
</feature>
<dbReference type="EC" id="3.5.1.2" evidence="3"/>
<feature type="region of interest" description="Disordered" evidence="6">
    <location>
        <begin position="292"/>
        <end position="379"/>
    </location>
</feature>
<name>A0A6F9DD52_9ASCI</name>
<keyword evidence="4" id="KW-0378">Hydrolase</keyword>
<accession>A0A6F9DD52</accession>
<dbReference type="GO" id="GO:0004359">
    <property type="term" value="F:glutaminase activity"/>
    <property type="evidence" value="ECO:0007669"/>
    <property type="project" value="UniProtKB-EC"/>
</dbReference>
<comment type="catalytic activity">
    <reaction evidence="5">
        <text>L-glutamine + H2O = L-glutamate + NH4(+)</text>
        <dbReference type="Rhea" id="RHEA:15889"/>
        <dbReference type="ChEBI" id="CHEBI:15377"/>
        <dbReference type="ChEBI" id="CHEBI:28938"/>
        <dbReference type="ChEBI" id="CHEBI:29985"/>
        <dbReference type="ChEBI" id="CHEBI:58359"/>
        <dbReference type="EC" id="3.5.1.2"/>
    </reaction>
</comment>
<proteinExistence type="evidence at transcript level"/>
<evidence type="ECO:0000256" key="2">
    <source>
        <dbReference type="ARBA" id="ARBA00011881"/>
    </source>
</evidence>
<dbReference type="PANTHER" id="PTHR12544:SF29">
    <property type="entry name" value="GLUTAMINASE"/>
    <property type="match status" value="1"/>
</dbReference>
<evidence type="ECO:0000256" key="5">
    <source>
        <dbReference type="ARBA" id="ARBA00049534"/>
    </source>
</evidence>
<dbReference type="Pfam" id="PF04960">
    <property type="entry name" value="Glutaminase"/>
    <property type="match status" value="1"/>
</dbReference>
<reference evidence="7" key="1">
    <citation type="submission" date="2020-04" db="EMBL/GenBank/DDBJ databases">
        <authorList>
            <person name="Neveu A P."/>
        </authorList>
    </citation>
    <scope>NUCLEOTIDE SEQUENCE</scope>
    <source>
        <tissue evidence="7">Whole embryo</tissue>
    </source>
</reference>
<dbReference type="SUPFAM" id="SSF56601">
    <property type="entry name" value="beta-lactamase/transpeptidase-like"/>
    <property type="match status" value="1"/>
</dbReference>
<evidence type="ECO:0000256" key="4">
    <source>
        <dbReference type="ARBA" id="ARBA00022801"/>
    </source>
</evidence>
<dbReference type="GO" id="GO:0006537">
    <property type="term" value="P:glutamate biosynthetic process"/>
    <property type="evidence" value="ECO:0007669"/>
    <property type="project" value="TreeGrafter"/>
</dbReference>
<dbReference type="Gene3D" id="3.40.710.10">
    <property type="entry name" value="DD-peptidase/beta-lactamase superfamily"/>
    <property type="match status" value="1"/>
</dbReference>
<gene>
    <name evidence="7" type="primary">Gls</name>
</gene>
<evidence type="ECO:0000256" key="1">
    <source>
        <dbReference type="ARBA" id="ARBA00011076"/>
    </source>
</evidence>
<dbReference type="InterPro" id="IPR015868">
    <property type="entry name" value="Glutaminase"/>
</dbReference>
<dbReference type="AlphaFoldDB" id="A0A6F9DD52"/>
<dbReference type="PANTHER" id="PTHR12544">
    <property type="entry name" value="GLUTAMINASE"/>
    <property type="match status" value="1"/>
</dbReference>
<sequence length="970" mass="107276">MFAWKKGERESAWKKGNGSCSLGSAGAPGRCDVTNVRGNGSVSAREPVLTEARILTLGINRNRDCFLTPRPFRQNATHRHRQVTWARSRDYVSDVIEGQTGGRMENGGDQLRSSSEEDANHPNGSDVTKDTRYDTFLDLSKLNLDNDVNPSDDFIKGGDVIEVDGCNENTVTLETVDATLQNKDNGQEIKNGVSVSAHENNHEHLNKSQDNDVSNSSTNEINHSDVTQPSKTVTVKENGNHHISCDPPINKEKLNTNCVTADDKAFPETSNSFQKNVKVNANVSDCNVHTEKGMAIEKQNNTDSDPIEGDKPSSQGAKTSDRYDEMEANTLSNDSTDCGTGSADVDINTSGNHNTNQDSAANNSTTNSDPVKDTTITSSLNSGVISTPVVKSANSEDFRKMPQNNVTHQNLDLISKTDDTNLKQFGLNSDVNGNDSIGFELKNGSSHNGLHSEISKVNEEAEFNETIETSDPIHNEDDLPTSPEADSQSGSSILTNEDSEPFKFEFMSPKDKTLSLDRNAFKCQEIPLFSKDKNKKEMEDKAALHSGMKRLYQITLSSVTSKEKTFAKIKDLFDLIESKGIRLSDPRLKESFRKIEVEPQGSDTALTFDVFSRTCEPSFKFIRSILLSQLSVPGFSIFKLRMERIFEVVKVLLDELKVEPSKSVEPCSSYNVMMRRQKQSDSSNLSFSVCTVDGQRLSFGDKETPHPLNSCASVFNFCLGCRQNGSEKVSSYVGSEAKPADKDEFSFNEQSRVWNPFTKAGSIITTTLLFQQMMVEKRLDALHSFYNQLVGGEPICCDNLSYNYRRNYAHEEISLAYYLSATQHLPRGASAELSELLEFYLQSVSTAMTADSCAVGAATLANKGRCPLTDNLVIDRESIKNTFKVMKSSVVKELSCSCQYTQEVLGSWNENGSIMLIVPGVLGLTCFTHCQSIDIVQKVAACIIKELNESFNFSVYKSLKDHECSSKRRK</sequence>
<feature type="region of interest" description="Disordered" evidence="6">
    <location>
        <begin position="199"/>
        <end position="230"/>
    </location>
</feature>
<feature type="compositionally biased region" description="Polar residues" evidence="6">
    <location>
        <begin position="329"/>
        <end position="339"/>
    </location>
</feature>
<comment type="subunit">
    <text evidence="2">Homotetramer.</text>
</comment>
<feature type="compositionally biased region" description="Basic and acidic residues" evidence="6">
    <location>
        <begin position="199"/>
        <end position="210"/>
    </location>
</feature>
<feature type="region of interest" description="Disordered" evidence="6">
    <location>
        <begin position="96"/>
        <end position="130"/>
    </location>
</feature>
<feature type="compositionally biased region" description="Polar residues" evidence="6">
    <location>
        <begin position="211"/>
        <end position="230"/>
    </location>
</feature>
<dbReference type="EMBL" id="LR785470">
    <property type="protein sequence ID" value="CAB3249517.1"/>
    <property type="molecule type" value="mRNA"/>
</dbReference>
<evidence type="ECO:0000256" key="6">
    <source>
        <dbReference type="SAM" id="MobiDB-lite"/>
    </source>
</evidence>
<dbReference type="InterPro" id="IPR012338">
    <property type="entry name" value="Beta-lactam/transpept-like"/>
</dbReference>
<evidence type="ECO:0000256" key="3">
    <source>
        <dbReference type="ARBA" id="ARBA00012918"/>
    </source>
</evidence>